<evidence type="ECO:0000256" key="6">
    <source>
        <dbReference type="ARBA" id="ARBA00022692"/>
    </source>
</evidence>
<proteinExistence type="inferred from homology"/>
<dbReference type="PIRSF" id="PIRSF006291">
    <property type="entry name" value="GspM"/>
    <property type="match status" value="1"/>
</dbReference>
<dbReference type="GO" id="GO:0015627">
    <property type="term" value="C:type II protein secretion system complex"/>
    <property type="evidence" value="ECO:0007669"/>
    <property type="project" value="InterPro"/>
</dbReference>
<evidence type="ECO:0000256" key="3">
    <source>
        <dbReference type="ARBA" id="ARBA00022448"/>
    </source>
</evidence>
<feature type="transmembrane region" description="Helical" evidence="11">
    <location>
        <begin position="21"/>
        <end position="39"/>
    </location>
</feature>
<gene>
    <name evidence="12" type="ORF">GTG28_16435</name>
</gene>
<evidence type="ECO:0000256" key="7">
    <source>
        <dbReference type="ARBA" id="ARBA00022927"/>
    </source>
</evidence>
<comment type="similarity">
    <text evidence="2 10">Belongs to the GSP M family.</text>
</comment>
<dbReference type="GO" id="GO:0015628">
    <property type="term" value="P:protein secretion by the type II secretion system"/>
    <property type="evidence" value="ECO:0007669"/>
    <property type="project" value="InterPro"/>
</dbReference>
<dbReference type="Pfam" id="PF04612">
    <property type="entry name" value="T2SSM"/>
    <property type="match status" value="1"/>
</dbReference>
<evidence type="ECO:0000256" key="10">
    <source>
        <dbReference type="PIRNR" id="PIRNR006291"/>
    </source>
</evidence>
<keyword evidence="5 10" id="KW-0997">Cell inner membrane</keyword>
<dbReference type="Proteomes" id="UP000478571">
    <property type="component" value="Unassembled WGS sequence"/>
</dbReference>
<evidence type="ECO:0000313" key="13">
    <source>
        <dbReference type="Proteomes" id="UP000478571"/>
    </source>
</evidence>
<dbReference type="Gene3D" id="3.30.1360.100">
    <property type="entry name" value="General secretion pathway protein M, EpsM"/>
    <property type="match status" value="1"/>
</dbReference>
<evidence type="ECO:0000313" key="12">
    <source>
        <dbReference type="EMBL" id="MYM60819.1"/>
    </source>
</evidence>
<dbReference type="RefSeq" id="WP_160931779.1">
    <property type="nucleotide sequence ID" value="NZ_WWEU01000006.1"/>
</dbReference>
<keyword evidence="6 11" id="KW-0812">Transmembrane</keyword>
<name>A0A6L8M458_9VIBR</name>
<dbReference type="AlphaFoldDB" id="A0A6L8M458"/>
<keyword evidence="3 10" id="KW-0813">Transport</keyword>
<dbReference type="EMBL" id="WWEU01000006">
    <property type="protein sequence ID" value="MYM60819.1"/>
    <property type="molecule type" value="Genomic_DNA"/>
</dbReference>
<keyword evidence="7 10" id="KW-0653">Protein transport</keyword>
<evidence type="ECO:0000256" key="4">
    <source>
        <dbReference type="ARBA" id="ARBA00022475"/>
    </source>
</evidence>
<keyword evidence="8 11" id="KW-1133">Transmembrane helix</keyword>
<keyword evidence="13" id="KW-1185">Reference proteome</keyword>
<comment type="caution">
    <text evidence="12">The sequence shown here is derived from an EMBL/GenBank/DDBJ whole genome shotgun (WGS) entry which is preliminary data.</text>
</comment>
<evidence type="ECO:0000256" key="9">
    <source>
        <dbReference type="ARBA" id="ARBA00023136"/>
    </source>
</evidence>
<organism evidence="12 13">
    <name type="scientific">Vibrio tetraodonis subsp. pristinus</name>
    <dbReference type="NCBI Taxonomy" id="2695891"/>
    <lineage>
        <taxon>Bacteria</taxon>
        <taxon>Pseudomonadati</taxon>
        <taxon>Pseudomonadota</taxon>
        <taxon>Gammaproteobacteria</taxon>
        <taxon>Vibrionales</taxon>
        <taxon>Vibrionaceae</taxon>
        <taxon>Vibrio</taxon>
    </lineage>
</organism>
<sequence>MKQLLTSIQLWWMKTSQREQRMLMVCGAFLFLGILYWGIVQPIIERADAATQRIQNEKQLLSWVKDKADSISQLRANGGVSSSNLPLNQSISSTASRFGAELVRVQPRGEELQVWVQPMPFNRLIDWMTFLKESHGVSATFMDIDKGEQEGTVEIKRLQFVKG</sequence>
<keyword evidence="4 10" id="KW-1003">Cell membrane</keyword>
<evidence type="ECO:0000256" key="11">
    <source>
        <dbReference type="SAM" id="Phobius"/>
    </source>
</evidence>
<evidence type="ECO:0000256" key="5">
    <source>
        <dbReference type="ARBA" id="ARBA00022519"/>
    </source>
</evidence>
<dbReference type="InterPro" id="IPR023229">
    <property type="entry name" value="T2SS_M_periplasmic_sf"/>
</dbReference>
<evidence type="ECO:0000256" key="1">
    <source>
        <dbReference type="ARBA" id="ARBA00004377"/>
    </source>
</evidence>
<dbReference type="InterPro" id="IPR007690">
    <property type="entry name" value="T2SS_GspM"/>
</dbReference>
<evidence type="ECO:0000256" key="2">
    <source>
        <dbReference type="ARBA" id="ARBA00010637"/>
    </source>
</evidence>
<comment type="function">
    <text evidence="10">Inner membrane component of the type II secretion system required for the energy-dependent secretion of extracellular factors such as proteases and toxins from the periplasm.</text>
</comment>
<dbReference type="GO" id="GO:0005886">
    <property type="term" value="C:plasma membrane"/>
    <property type="evidence" value="ECO:0007669"/>
    <property type="project" value="UniProtKB-SubCell"/>
</dbReference>
<accession>A0A6L8M458</accession>
<evidence type="ECO:0000256" key="8">
    <source>
        <dbReference type="ARBA" id="ARBA00022989"/>
    </source>
</evidence>
<keyword evidence="9 10" id="KW-0472">Membrane</keyword>
<reference evidence="12 13" key="1">
    <citation type="submission" date="2020-01" db="EMBL/GenBank/DDBJ databases">
        <title>Draft Genome Sequence of Vibrio sp. strain OCN044, Isolated from a Healthy Coral at Palmyra Atoll.</title>
        <authorList>
            <person name="Videau P."/>
            <person name="Loughran R."/>
            <person name="Esquivel A."/>
            <person name="Deadmond M."/>
            <person name="Paddock B.E."/>
            <person name="Saw J.H."/>
            <person name="Ushijima B."/>
        </authorList>
    </citation>
    <scope>NUCLEOTIDE SEQUENCE [LARGE SCALE GENOMIC DNA]</scope>
    <source>
        <strain evidence="12 13">OCN044</strain>
    </source>
</reference>
<dbReference type="SUPFAM" id="SSF103054">
    <property type="entry name" value="General secretion pathway protein M, EpsM"/>
    <property type="match status" value="1"/>
</dbReference>
<comment type="subcellular location">
    <subcellularLocation>
        <location evidence="1">Cell inner membrane</location>
        <topology evidence="1">Single-pass membrane protein</topology>
    </subcellularLocation>
</comment>
<protein>
    <recommendedName>
        <fullName evidence="10">Type II secretion system protein M</fullName>
        <shortName evidence="10">T2SS protein M</shortName>
    </recommendedName>
    <alternativeName>
        <fullName evidence="10">General secretion pathway protein M</fullName>
    </alternativeName>
</protein>